<evidence type="ECO:0000313" key="2">
    <source>
        <dbReference type="EMBL" id="MDQ1150504.1"/>
    </source>
</evidence>
<proteinExistence type="predicted"/>
<reference evidence="2 3" key="1">
    <citation type="submission" date="2023-07" db="EMBL/GenBank/DDBJ databases">
        <title>Functional and genomic diversity of the sorghum phyllosphere microbiome.</title>
        <authorList>
            <person name="Shade A."/>
        </authorList>
    </citation>
    <scope>NUCLEOTIDE SEQUENCE [LARGE SCALE GENOMIC DNA]</scope>
    <source>
        <strain evidence="2 3">SORGH_AS_0892</strain>
    </source>
</reference>
<feature type="domain" description="HNH nuclease" evidence="1">
    <location>
        <begin position="48"/>
        <end position="111"/>
    </location>
</feature>
<dbReference type="EMBL" id="JAUTBA010000001">
    <property type="protein sequence ID" value="MDQ1150504.1"/>
    <property type="molecule type" value="Genomic_DNA"/>
</dbReference>
<keyword evidence="3" id="KW-1185">Reference proteome</keyword>
<accession>A0ABU0U6Q0</accession>
<dbReference type="Pfam" id="PF01844">
    <property type="entry name" value="HNH"/>
    <property type="match status" value="1"/>
</dbReference>
<dbReference type="CDD" id="cd00085">
    <property type="entry name" value="HNHc"/>
    <property type="match status" value="1"/>
</dbReference>
<gene>
    <name evidence="2" type="ORF">QE382_002488</name>
</gene>
<dbReference type="RefSeq" id="WP_307186131.1">
    <property type="nucleotide sequence ID" value="NZ_JAUTBA010000001.1"/>
</dbReference>
<name>A0ABU0U6Q0_9SPHI</name>
<evidence type="ECO:0000313" key="3">
    <source>
        <dbReference type="Proteomes" id="UP001244640"/>
    </source>
</evidence>
<dbReference type="SMART" id="SM00507">
    <property type="entry name" value="HNHc"/>
    <property type="match status" value="1"/>
</dbReference>
<dbReference type="Gene3D" id="1.10.30.50">
    <property type="match status" value="1"/>
</dbReference>
<protein>
    <submittedName>
        <fullName evidence="2">Uncharacterized protein (TIGR02646 family)</fullName>
    </submittedName>
</protein>
<organism evidence="2 3">
    <name type="scientific">Sphingobacterium zeae</name>
    <dbReference type="NCBI Taxonomy" id="1776859"/>
    <lineage>
        <taxon>Bacteria</taxon>
        <taxon>Pseudomonadati</taxon>
        <taxon>Bacteroidota</taxon>
        <taxon>Sphingobacteriia</taxon>
        <taxon>Sphingobacteriales</taxon>
        <taxon>Sphingobacteriaceae</taxon>
        <taxon>Sphingobacterium</taxon>
    </lineage>
</organism>
<evidence type="ECO:0000259" key="1">
    <source>
        <dbReference type="SMART" id="SM00507"/>
    </source>
</evidence>
<sequence>MRKVNKNFLIRPKSLGAFGAPYRKALGILNRNRSWSNQSTALYSSPSILESLNKIYDGKCAYCELIPQGSPLQVEHFRPKDKLAEDTSHTGYYWLAYEWSNLLLACSNCNSRKGNHFPIRFVPNRVITPTFKNGEICERHNYILNEPLKVESGMLLNPEIDDPQQHLVYSPVGKILDLTDRGGISIEIYDLNRDELYLNGRKKIIDEIYSKLFRVLNRYLKNNRHPEIVIEDIEDIINDMIVQPIVEKSSFTAFFKSLLLRFDLYIIDRFPQHNIKFLLRRAYRNVISE</sequence>
<dbReference type="InterPro" id="IPR002711">
    <property type="entry name" value="HNH"/>
</dbReference>
<dbReference type="Proteomes" id="UP001244640">
    <property type="component" value="Unassembled WGS sequence"/>
</dbReference>
<comment type="caution">
    <text evidence="2">The sequence shown here is derived from an EMBL/GenBank/DDBJ whole genome shotgun (WGS) entry which is preliminary data.</text>
</comment>
<dbReference type="InterPro" id="IPR003615">
    <property type="entry name" value="HNH_nuc"/>
</dbReference>